<gene>
    <name evidence="1" type="ORF">HG15A2_24190</name>
</gene>
<reference evidence="1 2" key="1">
    <citation type="submission" date="2019-02" db="EMBL/GenBank/DDBJ databases">
        <title>Deep-cultivation of Planctomycetes and their phenomic and genomic characterization uncovers novel biology.</title>
        <authorList>
            <person name="Wiegand S."/>
            <person name="Jogler M."/>
            <person name="Boedeker C."/>
            <person name="Pinto D."/>
            <person name="Vollmers J."/>
            <person name="Rivas-Marin E."/>
            <person name="Kohn T."/>
            <person name="Peeters S.H."/>
            <person name="Heuer A."/>
            <person name="Rast P."/>
            <person name="Oberbeckmann S."/>
            <person name="Bunk B."/>
            <person name="Jeske O."/>
            <person name="Meyerdierks A."/>
            <person name="Storesund J.E."/>
            <person name="Kallscheuer N."/>
            <person name="Luecker S."/>
            <person name="Lage O.M."/>
            <person name="Pohl T."/>
            <person name="Merkel B.J."/>
            <person name="Hornburger P."/>
            <person name="Mueller R.-W."/>
            <person name="Bruemmer F."/>
            <person name="Labrenz M."/>
            <person name="Spormann A.M."/>
            <person name="Op den Camp H."/>
            <person name="Overmann J."/>
            <person name="Amann R."/>
            <person name="Jetten M.S.M."/>
            <person name="Mascher T."/>
            <person name="Medema M.H."/>
            <person name="Devos D.P."/>
            <person name="Kaster A.-K."/>
            <person name="Ovreas L."/>
            <person name="Rohde M."/>
            <person name="Galperin M.Y."/>
            <person name="Jogler C."/>
        </authorList>
    </citation>
    <scope>NUCLEOTIDE SEQUENCE [LARGE SCALE GENOMIC DNA]</scope>
    <source>
        <strain evidence="1 2">HG15A2</strain>
    </source>
</reference>
<name>A0A517MWE8_9BACT</name>
<sequence>MVVLHKLPALLTLVLIGLLLEVGHANELPAKPTSVEKIFADGKHNAFTAFRRWNNEYWLAFRRGGSHHAFNGEIVLLRSSDAVKWEEASRFNFITDDRDPQLVATPERLFLYSPGKDKSDRMWSFVTYTDDGQNWSKPQKVYKDQYIFWKPIVKNGRFYATAHKRAAPKEREVHLITSTDGINWEKISTISAGNSESETTLWFAPDDTLTAFRRTKHSMTGHILEASPPYKNWSKEIRPAGVHLAGHCIHTIAGTNYLISRTDEERTMIYTYENGALTPYAALPSGGDCSYAEVVQAGDDMLVSYYSTHEGDTNIYLARVPLKSRVSP</sequence>
<protein>
    <recommendedName>
        <fullName evidence="3">Exo-alpha-sialidase</fullName>
    </recommendedName>
</protein>
<dbReference type="InterPro" id="IPR036278">
    <property type="entry name" value="Sialidase_sf"/>
</dbReference>
<dbReference type="RefSeq" id="WP_145060396.1">
    <property type="nucleotide sequence ID" value="NZ_CP036263.1"/>
</dbReference>
<organism evidence="1 2">
    <name type="scientific">Adhaeretor mobilis</name>
    <dbReference type="NCBI Taxonomy" id="1930276"/>
    <lineage>
        <taxon>Bacteria</taxon>
        <taxon>Pseudomonadati</taxon>
        <taxon>Planctomycetota</taxon>
        <taxon>Planctomycetia</taxon>
        <taxon>Pirellulales</taxon>
        <taxon>Lacipirellulaceae</taxon>
        <taxon>Adhaeretor</taxon>
    </lineage>
</organism>
<accession>A0A517MWE8</accession>
<dbReference type="AlphaFoldDB" id="A0A517MWE8"/>
<dbReference type="Gene3D" id="2.120.10.10">
    <property type="match status" value="1"/>
</dbReference>
<dbReference type="OrthoDB" id="20875at2"/>
<evidence type="ECO:0000313" key="2">
    <source>
        <dbReference type="Proteomes" id="UP000319852"/>
    </source>
</evidence>
<proteinExistence type="predicted"/>
<dbReference type="KEGG" id="amob:HG15A2_24190"/>
<dbReference type="SUPFAM" id="SSF50939">
    <property type="entry name" value="Sialidases"/>
    <property type="match status" value="1"/>
</dbReference>
<evidence type="ECO:0000313" key="1">
    <source>
        <dbReference type="EMBL" id="QDS99127.1"/>
    </source>
</evidence>
<evidence type="ECO:0008006" key="3">
    <source>
        <dbReference type="Google" id="ProtNLM"/>
    </source>
</evidence>
<dbReference type="EMBL" id="CP036263">
    <property type="protein sequence ID" value="QDS99127.1"/>
    <property type="molecule type" value="Genomic_DNA"/>
</dbReference>
<keyword evidence="2" id="KW-1185">Reference proteome</keyword>
<dbReference type="Proteomes" id="UP000319852">
    <property type="component" value="Chromosome"/>
</dbReference>